<dbReference type="PRINTS" id="PR00078">
    <property type="entry name" value="G3PDHDRGNASE"/>
</dbReference>
<comment type="subcellular location">
    <subcellularLocation>
        <location evidence="2">Cytoplasm</location>
        <location evidence="2">Cytoskeleton</location>
    </subcellularLocation>
    <subcellularLocation>
        <location evidence="3">Cytoplasm</location>
        <location evidence="3">Cytosol</location>
    </subcellularLocation>
    <subcellularLocation>
        <location evidence="1">Nucleus</location>
    </subcellularLocation>
</comment>
<evidence type="ECO:0000256" key="13">
    <source>
        <dbReference type="ARBA" id="ARBA00023002"/>
    </source>
</evidence>
<comment type="subunit">
    <text evidence="19">Homotetramer. Interacts with TPPP; the interaction is direct. Interacts (when S-nitrosylated) with SIAH1; leading to nuclear translocation. Interacts with RILPL1/GOSPEL, leading to prevent the interaction between GAPDH and SIAH1 and prevent nuclear translocation. Interacts with CHP1; the interaction increases the binding of CHP1 with microtubules. Associates with microtubules. Interacts with EIF1AD, USP25, PRKCI and WARS1. Interacts with phosphorylated RPL13A; inhibited by oxidatively-modified low-densitity lipoprotein (LDL(ox)). Component of the GAIT complex. Interacts with FKBP6; leading to inhibit GAPDH catalytic activity. Interacts with TRAF2, promoting TRAF2 ubiquitination. Interacts with TRAF3, promoting TRAF3 ubiquitination.</text>
</comment>
<keyword evidence="22" id="KW-1133">Transmembrane helix</keyword>
<evidence type="ECO:0000256" key="5">
    <source>
        <dbReference type="ARBA" id="ARBA00007406"/>
    </source>
</evidence>
<organism evidence="24 25">
    <name type="scientific">Panthera pardus</name>
    <name type="common">Leopard</name>
    <name type="synonym">Felis pardus</name>
    <dbReference type="NCBI Taxonomy" id="9691"/>
    <lineage>
        <taxon>Eukaryota</taxon>
        <taxon>Metazoa</taxon>
        <taxon>Chordata</taxon>
        <taxon>Craniata</taxon>
        <taxon>Vertebrata</taxon>
        <taxon>Euteleostomi</taxon>
        <taxon>Mammalia</taxon>
        <taxon>Eutheria</taxon>
        <taxon>Laurasiatheria</taxon>
        <taxon>Carnivora</taxon>
        <taxon>Feliformia</taxon>
        <taxon>Felidae</taxon>
        <taxon>Pantherinae</taxon>
        <taxon>Panthera</taxon>
    </lineage>
</organism>
<feature type="transmembrane region" description="Helical" evidence="22">
    <location>
        <begin position="15"/>
        <end position="36"/>
    </location>
</feature>
<evidence type="ECO:0000313" key="24">
    <source>
        <dbReference type="Proteomes" id="UP001165780"/>
    </source>
</evidence>
<keyword evidence="10" id="KW-0053">Apoptosis</keyword>
<evidence type="ECO:0000256" key="22">
    <source>
        <dbReference type="SAM" id="Phobius"/>
    </source>
</evidence>
<comment type="similarity">
    <text evidence="5">Belongs to the glyceraldehyde-3-phosphate dehydrogenase family.</text>
</comment>
<dbReference type="RefSeq" id="XP_019282350.1">
    <property type="nucleotide sequence ID" value="XM_019426805.1"/>
</dbReference>
<comment type="catalytic activity">
    <reaction evidence="20">
        <text>D-glyceraldehyde 3-phosphate + phosphate + NAD(+) = (2R)-3-phospho-glyceroyl phosphate + NADH + H(+)</text>
        <dbReference type="Rhea" id="RHEA:10300"/>
        <dbReference type="ChEBI" id="CHEBI:15378"/>
        <dbReference type="ChEBI" id="CHEBI:43474"/>
        <dbReference type="ChEBI" id="CHEBI:57540"/>
        <dbReference type="ChEBI" id="CHEBI:57604"/>
        <dbReference type="ChEBI" id="CHEBI:57945"/>
        <dbReference type="ChEBI" id="CHEBI:59776"/>
        <dbReference type="EC" id="1.2.1.12"/>
    </reaction>
</comment>
<dbReference type="PROSITE" id="PS51257">
    <property type="entry name" value="PROKAR_LIPOPROTEIN"/>
    <property type="match status" value="1"/>
</dbReference>
<evidence type="ECO:0000256" key="20">
    <source>
        <dbReference type="ARBA" id="ARBA00047698"/>
    </source>
</evidence>
<evidence type="ECO:0000256" key="4">
    <source>
        <dbReference type="ARBA" id="ARBA00004869"/>
    </source>
</evidence>
<dbReference type="Pfam" id="PF02800">
    <property type="entry name" value="Gp_dh_C"/>
    <property type="match status" value="1"/>
</dbReference>
<keyword evidence="22" id="KW-0812">Transmembrane</keyword>
<evidence type="ECO:0000259" key="23">
    <source>
        <dbReference type="Pfam" id="PF02800"/>
    </source>
</evidence>
<evidence type="ECO:0000256" key="14">
    <source>
        <dbReference type="ARBA" id="ARBA00023027"/>
    </source>
</evidence>
<dbReference type="KEGG" id="ppad:109253639"/>
<evidence type="ECO:0000256" key="10">
    <source>
        <dbReference type="ARBA" id="ARBA00022703"/>
    </source>
</evidence>
<keyword evidence="12" id="KW-0810">Translation regulation</keyword>
<comment type="pathway">
    <text evidence="4">Carbohydrate degradation; glycolysis; pyruvate from D-glyceraldehyde 3-phosphate: step 1/5.</text>
</comment>
<dbReference type="InterPro" id="IPR020831">
    <property type="entry name" value="GlycerAld/Erythrose_P_DH"/>
</dbReference>
<dbReference type="GO" id="GO:0005829">
    <property type="term" value="C:cytosol"/>
    <property type="evidence" value="ECO:0007669"/>
    <property type="project" value="UniProtKB-SubCell"/>
</dbReference>
<sequence length="206" mass="23522">MFGKEGNHEKYDHCLTIISIASCSMNCLALWSRLFIHVNFEIMERLMITVYTITSTIKNMDLPSRKLWHVGHGTSQIIISANIDTAKTVGKVIPELNGSFTGTVFCVFIPMSSINLTYTLKKDDTYGDIKKVLNQALDGPLKDILAYAEDQVVSCEFNSDTYSSSFDVWTSIALNDNVVKLIYLYENKFDYRNYIMDFMVHMAYKD</sequence>
<evidence type="ECO:0000256" key="7">
    <source>
        <dbReference type="ARBA" id="ARBA00021022"/>
    </source>
</evidence>
<evidence type="ECO:0000313" key="25">
    <source>
        <dbReference type="RefSeq" id="XP_019282350.1"/>
    </source>
</evidence>
<dbReference type="GO" id="GO:0006096">
    <property type="term" value="P:glycolytic process"/>
    <property type="evidence" value="ECO:0007669"/>
    <property type="project" value="UniProtKB-KW"/>
</dbReference>
<dbReference type="GeneID" id="109253639"/>
<dbReference type="GO" id="GO:0006915">
    <property type="term" value="P:apoptotic process"/>
    <property type="evidence" value="ECO:0007669"/>
    <property type="project" value="UniProtKB-KW"/>
</dbReference>
<dbReference type="GO" id="GO:0004365">
    <property type="term" value="F:glyceraldehyde-3-phosphate dehydrogenase (NAD+) (phosphorylating) activity"/>
    <property type="evidence" value="ECO:0007669"/>
    <property type="project" value="UniProtKB-EC"/>
</dbReference>
<dbReference type="EC" id="1.2.1.12" evidence="6"/>
<keyword evidence="8" id="KW-0963">Cytoplasm</keyword>
<feature type="domain" description="Glyceraldehyde 3-phosphate dehydrogenase catalytic" evidence="23">
    <location>
        <begin position="36"/>
        <end position="183"/>
    </location>
</feature>
<keyword evidence="16" id="KW-0206">Cytoskeleton</keyword>
<dbReference type="GO" id="GO:0016740">
    <property type="term" value="F:transferase activity"/>
    <property type="evidence" value="ECO:0007669"/>
    <property type="project" value="UniProtKB-KW"/>
</dbReference>
<protein>
    <recommendedName>
        <fullName evidence="7">Glyceraldehyde-3-phosphate dehydrogenase</fullName>
        <ecNumber evidence="6">1.2.1.12</ecNumber>
    </recommendedName>
    <alternativeName>
        <fullName evidence="18">Peptidyl-cysteine S-nitrosylase GAPDH</fullName>
    </alternativeName>
</protein>
<keyword evidence="24" id="KW-1185">Reference proteome</keyword>
<keyword evidence="22" id="KW-0472">Membrane</keyword>
<name>A0A9V1EIC1_PANPR</name>
<keyword evidence="14" id="KW-0520">NAD</keyword>
<evidence type="ECO:0000256" key="11">
    <source>
        <dbReference type="ARBA" id="ARBA00022799"/>
    </source>
</evidence>
<comment type="catalytic activity">
    <reaction evidence="21">
        <text>S-nitroso-L-cysteinyl-[GAPDH] + L-cysteinyl-[protein] = L-cysteinyl-[GAPDH] + S-nitroso-L-cysteinyl-[protein]</text>
        <dbReference type="Rhea" id="RHEA:66684"/>
        <dbReference type="Rhea" id="RHEA-COMP:10131"/>
        <dbReference type="Rhea" id="RHEA-COMP:17089"/>
        <dbReference type="Rhea" id="RHEA-COMP:17090"/>
        <dbReference type="Rhea" id="RHEA-COMP:17091"/>
        <dbReference type="ChEBI" id="CHEBI:29950"/>
        <dbReference type="ChEBI" id="CHEBI:149494"/>
    </reaction>
    <physiologicalReaction direction="left-to-right" evidence="21">
        <dbReference type="Rhea" id="RHEA:66685"/>
    </physiologicalReaction>
</comment>
<evidence type="ECO:0000256" key="18">
    <source>
        <dbReference type="ARBA" id="ARBA00031890"/>
    </source>
</evidence>
<evidence type="ECO:0000256" key="1">
    <source>
        <dbReference type="ARBA" id="ARBA00004123"/>
    </source>
</evidence>
<dbReference type="GO" id="GO:0006417">
    <property type="term" value="P:regulation of translation"/>
    <property type="evidence" value="ECO:0007669"/>
    <property type="project" value="UniProtKB-KW"/>
</dbReference>
<reference evidence="25" key="1">
    <citation type="submission" date="2025-08" db="UniProtKB">
        <authorList>
            <consortium name="RefSeq"/>
        </authorList>
    </citation>
    <scope>IDENTIFICATION</scope>
    <source>
        <tissue evidence="25">Whole blood</tissue>
    </source>
</reference>
<evidence type="ECO:0000256" key="12">
    <source>
        <dbReference type="ARBA" id="ARBA00022845"/>
    </source>
</evidence>
<keyword evidence="11" id="KW-0702">S-nitrosylation</keyword>
<evidence type="ECO:0000256" key="21">
    <source>
        <dbReference type="ARBA" id="ARBA00048005"/>
    </source>
</evidence>
<dbReference type="Gene3D" id="3.40.50.720">
    <property type="entry name" value="NAD(P)-binding Rossmann-like Domain"/>
    <property type="match status" value="1"/>
</dbReference>
<dbReference type="Proteomes" id="UP001165780">
    <property type="component" value="Unplaced"/>
</dbReference>
<keyword evidence="17" id="KW-0539">Nucleus</keyword>
<evidence type="ECO:0000256" key="3">
    <source>
        <dbReference type="ARBA" id="ARBA00004514"/>
    </source>
</evidence>
<evidence type="ECO:0000256" key="2">
    <source>
        <dbReference type="ARBA" id="ARBA00004245"/>
    </source>
</evidence>
<evidence type="ECO:0000256" key="8">
    <source>
        <dbReference type="ARBA" id="ARBA00022490"/>
    </source>
</evidence>
<evidence type="ECO:0000256" key="16">
    <source>
        <dbReference type="ARBA" id="ARBA00023212"/>
    </source>
</evidence>
<keyword evidence="13" id="KW-0560">Oxidoreductase</keyword>
<proteinExistence type="inferred from homology"/>
<dbReference type="PANTHER" id="PTHR10836:SF111">
    <property type="entry name" value="GLYCERALDEHYDE-3-PHOSPHATE DEHYDROGENASE"/>
    <property type="match status" value="1"/>
</dbReference>
<keyword evidence="9" id="KW-0808">Transferase</keyword>
<dbReference type="GO" id="GO:0005856">
    <property type="term" value="C:cytoskeleton"/>
    <property type="evidence" value="ECO:0007669"/>
    <property type="project" value="UniProtKB-SubCell"/>
</dbReference>
<dbReference type="AlphaFoldDB" id="A0A9V1EIC1"/>
<keyword evidence="15" id="KW-0324">Glycolysis</keyword>
<evidence type="ECO:0000256" key="6">
    <source>
        <dbReference type="ARBA" id="ARBA00013119"/>
    </source>
</evidence>
<evidence type="ECO:0000256" key="19">
    <source>
        <dbReference type="ARBA" id="ARBA00046997"/>
    </source>
</evidence>
<evidence type="ECO:0000256" key="17">
    <source>
        <dbReference type="ARBA" id="ARBA00023242"/>
    </source>
</evidence>
<dbReference type="PANTHER" id="PTHR10836">
    <property type="entry name" value="GLYCERALDEHYDE 3-PHOSPHATE DEHYDROGENASE"/>
    <property type="match status" value="1"/>
</dbReference>
<dbReference type="Gene3D" id="3.30.360.10">
    <property type="entry name" value="Dihydrodipicolinate Reductase, domain 2"/>
    <property type="match status" value="1"/>
</dbReference>
<dbReference type="GO" id="GO:0005634">
    <property type="term" value="C:nucleus"/>
    <property type="evidence" value="ECO:0007669"/>
    <property type="project" value="UniProtKB-SubCell"/>
</dbReference>
<gene>
    <name evidence="25" type="primary">LOC109253639</name>
</gene>
<evidence type="ECO:0000256" key="9">
    <source>
        <dbReference type="ARBA" id="ARBA00022679"/>
    </source>
</evidence>
<evidence type="ECO:0000256" key="15">
    <source>
        <dbReference type="ARBA" id="ARBA00023152"/>
    </source>
</evidence>
<dbReference type="SUPFAM" id="SSF55347">
    <property type="entry name" value="Glyceraldehyde-3-phosphate dehydrogenase-like, C-terminal domain"/>
    <property type="match status" value="1"/>
</dbReference>
<dbReference type="InterPro" id="IPR020829">
    <property type="entry name" value="GlycerAld_3-P_DH_cat"/>
</dbReference>
<accession>A0A9V1EIC1</accession>